<comment type="caution">
    <text evidence="1">The sequence shown here is derived from an EMBL/GenBank/DDBJ whole genome shotgun (WGS) entry which is preliminary data.</text>
</comment>
<name>A0ACB7GFY1_MANES</name>
<dbReference type="Proteomes" id="UP000091857">
    <property type="component" value="Chromosome 14"/>
</dbReference>
<keyword evidence="2" id="KW-1185">Reference proteome</keyword>
<gene>
    <name evidence="1" type="ORF">MANES_14G083400v8</name>
</gene>
<evidence type="ECO:0000313" key="1">
    <source>
        <dbReference type="EMBL" id="KAG8638955.1"/>
    </source>
</evidence>
<organism evidence="1 2">
    <name type="scientific">Manihot esculenta</name>
    <name type="common">Cassava</name>
    <name type="synonym">Jatropha manihot</name>
    <dbReference type="NCBI Taxonomy" id="3983"/>
    <lineage>
        <taxon>Eukaryota</taxon>
        <taxon>Viridiplantae</taxon>
        <taxon>Streptophyta</taxon>
        <taxon>Embryophyta</taxon>
        <taxon>Tracheophyta</taxon>
        <taxon>Spermatophyta</taxon>
        <taxon>Magnoliopsida</taxon>
        <taxon>eudicotyledons</taxon>
        <taxon>Gunneridae</taxon>
        <taxon>Pentapetalae</taxon>
        <taxon>rosids</taxon>
        <taxon>fabids</taxon>
        <taxon>Malpighiales</taxon>
        <taxon>Euphorbiaceae</taxon>
        <taxon>Crotonoideae</taxon>
        <taxon>Manihoteae</taxon>
        <taxon>Manihot</taxon>
    </lineage>
</organism>
<evidence type="ECO:0000313" key="2">
    <source>
        <dbReference type="Proteomes" id="UP000091857"/>
    </source>
</evidence>
<sequence length="354" mass="41168">MESNLTIGAWKERQRENDPLLPSKAQICFVQIPKHIHLCLHRSPDHGAKVLIRVSGHPSRSSILVSHQLITFPPEKRLQKLSHRSLRVHGYLLKSKRGRFSGPEQSSSCVQNTESLKRDKGQNWFQKQLCRQMNWEHDSEFAAAVAAAAFAIYTLEEAEEEYRRKIRKEFEKSKTEVRTRKEDRSAGSVRVTRSSSTKEVKDAAELGHRAQDTFMPTRRPSRLASTRSMVSTDQREKANSTRSEVGESKVDSWEKAQLRKINKRYEKMKTKVLAWENEKKMEAKLHMERKKNELELRKSRNLQHYQINVERIDAIAGGAKAQVEEKRRSEEAEVKEKAKYMRRKGKNPVRCFCC</sequence>
<dbReference type="EMBL" id="CM004400">
    <property type="protein sequence ID" value="KAG8638955.1"/>
    <property type="molecule type" value="Genomic_DNA"/>
</dbReference>
<reference evidence="2" key="1">
    <citation type="journal article" date="2016" name="Nat. Biotechnol.">
        <title>Sequencing wild and cultivated cassava and related species reveals extensive interspecific hybridization and genetic diversity.</title>
        <authorList>
            <person name="Bredeson J.V."/>
            <person name="Lyons J.B."/>
            <person name="Prochnik S.E."/>
            <person name="Wu G.A."/>
            <person name="Ha C.M."/>
            <person name="Edsinger-Gonzales E."/>
            <person name="Grimwood J."/>
            <person name="Schmutz J."/>
            <person name="Rabbi I.Y."/>
            <person name="Egesi C."/>
            <person name="Nauluvula P."/>
            <person name="Lebot V."/>
            <person name="Ndunguru J."/>
            <person name="Mkamilo G."/>
            <person name="Bart R.S."/>
            <person name="Setter T.L."/>
            <person name="Gleadow R.M."/>
            <person name="Kulakow P."/>
            <person name="Ferguson M.E."/>
            <person name="Rounsley S."/>
            <person name="Rokhsar D.S."/>
        </authorList>
    </citation>
    <scope>NUCLEOTIDE SEQUENCE [LARGE SCALE GENOMIC DNA]</scope>
    <source>
        <strain evidence="2">cv. AM560-2</strain>
    </source>
</reference>
<proteinExistence type="predicted"/>
<accession>A0ACB7GFY1</accession>
<protein>
    <submittedName>
        <fullName evidence="1">Uncharacterized protein</fullName>
    </submittedName>
</protein>